<dbReference type="EMBL" id="JALGAR010000006">
    <property type="protein sequence ID" value="MCI4659761.1"/>
    <property type="molecule type" value="Genomic_DNA"/>
</dbReference>
<reference evidence="1" key="1">
    <citation type="submission" date="2022-03" db="EMBL/GenBank/DDBJ databases">
        <title>Cryobacterium sp. nov. strain ZS14-85, isolated from Antarctic soil.</title>
        <authorList>
            <person name="Li J."/>
            <person name="Niu G."/>
        </authorList>
    </citation>
    <scope>NUCLEOTIDE SEQUENCE</scope>
    <source>
        <strain evidence="1">ZS14-85</strain>
    </source>
</reference>
<organism evidence="1 2">
    <name type="scientific">Cryobacterium zhongshanensis</name>
    <dbReference type="NCBI Taxonomy" id="2928153"/>
    <lineage>
        <taxon>Bacteria</taxon>
        <taxon>Bacillati</taxon>
        <taxon>Actinomycetota</taxon>
        <taxon>Actinomycetes</taxon>
        <taxon>Micrococcales</taxon>
        <taxon>Microbacteriaceae</taxon>
        <taxon>Cryobacterium</taxon>
    </lineage>
</organism>
<protein>
    <submittedName>
        <fullName evidence="1">Uncharacterized protein</fullName>
    </submittedName>
</protein>
<name>A0AA41R2S2_9MICO</name>
<comment type="caution">
    <text evidence="1">The sequence shown here is derived from an EMBL/GenBank/DDBJ whole genome shotgun (WGS) entry which is preliminary data.</text>
</comment>
<proteinExistence type="predicted"/>
<evidence type="ECO:0000313" key="1">
    <source>
        <dbReference type="EMBL" id="MCI4659761.1"/>
    </source>
</evidence>
<dbReference type="AlphaFoldDB" id="A0AA41R2S2"/>
<evidence type="ECO:0000313" key="2">
    <source>
        <dbReference type="Proteomes" id="UP001165341"/>
    </source>
</evidence>
<sequence>MLTILKTDVAVSFGSYRTEGTILHDPERQILVMSDPMEPDEVISKRLDAYGYFPAEDGTTVFITDWSENEGLAASLVAAGVIEIVRELIVGPFKSRAYEVRVLPMGAAAAVAAPVAELAAV</sequence>
<accession>A0AA41R2S2</accession>
<gene>
    <name evidence="1" type="ORF">MQH31_18295</name>
</gene>
<dbReference type="RefSeq" id="WP_243013252.1">
    <property type="nucleotide sequence ID" value="NZ_JALGAR010000006.1"/>
</dbReference>
<keyword evidence="2" id="KW-1185">Reference proteome</keyword>
<dbReference type="Proteomes" id="UP001165341">
    <property type="component" value="Unassembled WGS sequence"/>
</dbReference>